<reference evidence="5 6" key="1">
    <citation type="journal article" date="2018" name="Nat. Ecol. Evol.">
        <title>Shark genomes provide insights into elasmobranch evolution and the origin of vertebrates.</title>
        <authorList>
            <person name="Hara Y"/>
            <person name="Yamaguchi K"/>
            <person name="Onimaru K"/>
            <person name="Kadota M"/>
            <person name="Koyanagi M"/>
            <person name="Keeley SD"/>
            <person name="Tatsumi K"/>
            <person name="Tanaka K"/>
            <person name="Motone F"/>
            <person name="Kageyama Y"/>
            <person name="Nozu R"/>
            <person name="Adachi N"/>
            <person name="Nishimura O"/>
            <person name="Nakagawa R"/>
            <person name="Tanegashima C"/>
            <person name="Kiyatake I"/>
            <person name="Matsumoto R"/>
            <person name="Murakumo K"/>
            <person name="Nishida K"/>
            <person name="Terakita A"/>
            <person name="Kuratani S"/>
            <person name="Sato K"/>
            <person name="Hyodo S Kuraku.S."/>
        </authorList>
    </citation>
    <scope>NUCLEOTIDE SEQUENCE [LARGE SCALE GENOMIC DNA]</scope>
</reference>
<dbReference type="SMART" id="SM00364">
    <property type="entry name" value="LRR_BAC"/>
    <property type="match status" value="5"/>
</dbReference>
<dbReference type="PRINTS" id="PR00019">
    <property type="entry name" value="LEURICHRPT"/>
</dbReference>
<dbReference type="Pfam" id="PF13855">
    <property type="entry name" value="LRR_8"/>
    <property type="match status" value="3"/>
</dbReference>
<dbReference type="SMART" id="SM00369">
    <property type="entry name" value="LRR_TYP"/>
    <property type="match status" value="7"/>
</dbReference>
<evidence type="ECO:0000256" key="2">
    <source>
        <dbReference type="ARBA" id="ARBA00022729"/>
    </source>
</evidence>
<feature type="non-terminal residue" evidence="5">
    <location>
        <position position="1"/>
    </location>
</feature>
<dbReference type="SUPFAM" id="SSF52058">
    <property type="entry name" value="L domain-like"/>
    <property type="match status" value="1"/>
</dbReference>
<evidence type="ECO:0000313" key="5">
    <source>
        <dbReference type="EMBL" id="GCC28012.1"/>
    </source>
</evidence>
<dbReference type="OrthoDB" id="1055097at2759"/>
<dbReference type="AlphaFoldDB" id="A0A401SC83"/>
<dbReference type="OMA" id="VICVSIE"/>
<protein>
    <recommendedName>
        <fullName evidence="7">LRRCT domain-containing protein</fullName>
    </recommendedName>
</protein>
<keyword evidence="3" id="KW-0677">Repeat</keyword>
<sequence>FNNKSLDQMDAMKITAALFLSYICFSSSMAICPNQCTCYFSNNTTAVICVSIESLYEVPENIPPNATRISLEFTNVGIIEEKDFLGFHQLEELHLSNNRLTNISSGALKGLHQLRILDLTNNLLTTIAPELFSTSFNLTTLVLLGNKLQTVNPLWFYHLHSLESLDLSNNMLKSLPPNSFQNLTNLITLDLSSNKLEHLSIDLFNKMSKLKRLNLGDNQLRSVLPGTFDHLLNLEYLFLNANQIGKIPVGLFNKLLKLDTMDLSNNKLESLPPGVFDKLLHIGTKWQQGLDVSLNPWVCNCELMYLWNWLTMNSEKMFSLDSTVCAKPEIVREKQITALTEVELMC</sequence>
<dbReference type="PANTHER" id="PTHR24366">
    <property type="entry name" value="IG(IMMUNOGLOBULIN) AND LRR(LEUCINE RICH REPEAT) DOMAINS"/>
    <property type="match status" value="1"/>
</dbReference>
<dbReference type="InterPro" id="IPR032675">
    <property type="entry name" value="LRR_dom_sf"/>
</dbReference>
<gene>
    <name evidence="5" type="ORF">chiPu_0006438</name>
</gene>
<organism evidence="5 6">
    <name type="scientific">Chiloscyllium punctatum</name>
    <name type="common">Brownbanded bambooshark</name>
    <name type="synonym">Hemiscyllium punctatum</name>
    <dbReference type="NCBI Taxonomy" id="137246"/>
    <lineage>
        <taxon>Eukaryota</taxon>
        <taxon>Metazoa</taxon>
        <taxon>Chordata</taxon>
        <taxon>Craniata</taxon>
        <taxon>Vertebrata</taxon>
        <taxon>Chondrichthyes</taxon>
        <taxon>Elasmobranchii</taxon>
        <taxon>Galeomorphii</taxon>
        <taxon>Galeoidea</taxon>
        <taxon>Orectolobiformes</taxon>
        <taxon>Hemiscylliidae</taxon>
        <taxon>Chiloscyllium</taxon>
    </lineage>
</organism>
<evidence type="ECO:0000313" key="6">
    <source>
        <dbReference type="Proteomes" id="UP000287033"/>
    </source>
</evidence>
<dbReference type="PROSITE" id="PS51450">
    <property type="entry name" value="LRR"/>
    <property type="match status" value="6"/>
</dbReference>
<dbReference type="InterPro" id="IPR001611">
    <property type="entry name" value="Leu-rich_rpt"/>
</dbReference>
<accession>A0A401SC83</accession>
<keyword evidence="6" id="KW-1185">Reference proteome</keyword>
<keyword evidence="1" id="KW-0433">Leucine-rich repeat</keyword>
<proteinExistence type="predicted"/>
<dbReference type="Gene3D" id="3.80.10.10">
    <property type="entry name" value="Ribonuclease Inhibitor"/>
    <property type="match status" value="2"/>
</dbReference>
<name>A0A401SC83_CHIPU</name>
<dbReference type="STRING" id="137246.A0A401SC83"/>
<keyword evidence="2" id="KW-0732">Signal</keyword>
<keyword evidence="4" id="KW-0325">Glycoprotein</keyword>
<dbReference type="FunFam" id="3.80.10.10:FF:000770">
    <property type="entry name" value="Uncharacterized protein"/>
    <property type="match status" value="1"/>
</dbReference>
<evidence type="ECO:0000256" key="3">
    <source>
        <dbReference type="ARBA" id="ARBA00022737"/>
    </source>
</evidence>
<evidence type="ECO:0008006" key="7">
    <source>
        <dbReference type="Google" id="ProtNLM"/>
    </source>
</evidence>
<dbReference type="PANTHER" id="PTHR24366:SF96">
    <property type="entry name" value="LEUCINE RICH REPEAT CONTAINING 53"/>
    <property type="match status" value="1"/>
</dbReference>
<dbReference type="InterPro" id="IPR003591">
    <property type="entry name" value="Leu-rich_rpt_typical-subtyp"/>
</dbReference>
<dbReference type="Pfam" id="PF00560">
    <property type="entry name" value="LRR_1"/>
    <property type="match status" value="1"/>
</dbReference>
<dbReference type="EMBL" id="BEZZ01000187">
    <property type="protein sequence ID" value="GCC28012.1"/>
    <property type="molecule type" value="Genomic_DNA"/>
</dbReference>
<dbReference type="Proteomes" id="UP000287033">
    <property type="component" value="Unassembled WGS sequence"/>
</dbReference>
<evidence type="ECO:0000256" key="4">
    <source>
        <dbReference type="ARBA" id="ARBA00023180"/>
    </source>
</evidence>
<evidence type="ECO:0000256" key="1">
    <source>
        <dbReference type="ARBA" id="ARBA00022614"/>
    </source>
</evidence>
<comment type="caution">
    <text evidence="5">The sequence shown here is derived from an EMBL/GenBank/DDBJ whole genome shotgun (WGS) entry which is preliminary data.</text>
</comment>
<dbReference type="SMART" id="SM00365">
    <property type="entry name" value="LRR_SD22"/>
    <property type="match status" value="7"/>
</dbReference>